<accession>A0A0E9P780</accession>
<protein>
    <submittedName>
        <fullName evidence="1">Uncharacterized protein</fullName>
    </submittedName>
</protein>
<reference evidence="1" key="1">
    <citation type="submission" date="2014-11" db="EMBL/GenBank/DDBJ databases">
        <authorList>
            <person name="Amaro Gonzalez C."/>
        </authorList>
    </citation>
    <scope>NUCLEOTIDE SEQUENCE</scope>
</reference>
<name>A0A0E9P780_ANGAN</name>
<sequence>MYLFICFYTGRAPHAFSALIPSPTV</sequence>
<dbReference type="EMBL" id="GBXM01108203">
    <property type="protein sequence ID" value="JAH00374.1"/>
    <property type="molecule type" value="Transcribed_RNA"/>
</dbReference>
<evidence type="ECO:0000313" key="1">
    <source>
        <dbReference type="EMBL" id="JAH00374.1"/>
    </source>
</evidence>
<organism evidence="1">
    <name type="scientific">Anguilla anguilla</name>
    <name type="common">European freshwater eel</name>
    <name type="synonym">Muraena anguilla</name>
    <dbReference type="NCBI Taxonomy" id="7936"/>
    <lineage>
        <taxon>Eukaryota</taxon>
        <taxon>Metazoa</taxon>
        <taxon>Chordata</taxon>
        <taxon>Craniata</taxon>
        <taxon>Vertebrata</taxon>
        <taxon>Euteleostomi</taxon>
        <taxon>Actinopterygii</taxon>
        <taxon>Neopterygii</taxon>
        <taxon>Teleostei</taxon>
        <taxon>Anguilliformes</taxon>
        <taxon>Anguillidae</taxon>
        <taxon>Anguilla</taxon>
    </lineage>
</organism>
<reference evidence="1" key="2">
    <citation type="journal article" date="2015" name="Fish Shellfish Immunol.">
        <title>Early steps in the European eel (Anguilla anguilla)-Vibrio vulnificus interaction in the gills: Role of the RtxA13 toxin.</title>
        <authorList>
            <person name="Callol A."/>
            <person name="Pajuelo D."/>
            <person name="Ebbesson L."/>
            <person name="Teles M."/>
            <person name="MacKenzie S."/>
            <person name="Amaro C."/>
        </authorList>
    </citation>
    <scope>NUCLEOTIDE SEQUENCE</scope>
</reference>
<dbReference type="AlphaFoldDB" id="A0A0E9P780"/>
<proteinExistence type="predicted"/>